<dbReference type="GO" id="GO:0005634">
    <property type="term" value="C:nucleus"/>
    <property type="evidence" value="ECO:0007669"/>
    <property type="project" value="TreeGrafter"/>
</dbReference>
<dbReference type="CDD" id="cd01789">
    <property type="entry name" value="Ubl_TBCB"/>
    <property type="match status" value="1"/>
</dbReference>
<protein>
    <submittedName>
        <fullName evidence="6">Related to Tubulin-folding cofactor B</fullName>
    </submittedName>
</protein>
<evidence type="ECO:0000256" key="3">
    <source>
        <dbReference type="ARBA" id="ARBA00023186"/>
    </source>
</evidence>
<dbReference type="Gene3D" id="3.10.20.90">
    <property type="entry name" value="Phosphatidylinositol 3-kinase Catalytic Subunit, Chain A, domain 1"/>
    <property type="match status" value="1"/>
</dbReference>
<dbReference type="SMART" id="SM01052">
    <property type="entry name" value="CAP_GLY"/>
    <property type="match status" value="1"/>
</dbReference>
<dbReference type="Pfam" id="PF01302">
    <property type="entry name" value="CAP_GLY"/>
    <property type="match status" value="1"/>
</dbReference>
<dbReference type="PANTHER" id="PTHR18916:SF85">
    <property type="entry name" value="TUBULIN-FOLDING COFACTOR B"/>
    <property type="match status" value="1"/>
</dbReference>
<dbReference type="InterPro" id="IPR036859">
    <property type="entry name" value="CAP-Gly_dom_sf"/>
</dbReference>
<dbReference type="GO" id="GO:0007023">
    <property type="term" value="P:post-chaperonin tubulin folding pathway"/>
    <property type="evidence" value="ECO:0007669"/>
    <property type="project" value="InterPro"/>
</dbReference>
<evidence type="ECO:0000313" key="6">
    <source>
        <dbReference type="EMBL" id="SJL13755.1"/>
    </source>
</evidence>
<dbReference type="InterPro" id="IPR000938">
    <property type="entry name" value="CAP-Gly_domain"/>
</dbReference>
<dbReference type="PROSITE" id="PS00845">
    <property type="entry name" value="CAP_GLY_1"/>
    <property type="match status" value="1"/>
</dbReference>
<dbReference type="EMBL" id="FUEG01000021">
    <property type="protein sequence ID" value="SJL13755.1"/>
    <property type="molecule type" value="Genomic_DNA"/>
</dbReference>
<dbReference type="Pfam" id="PF14560">
    <property type="entry name" value="Ubiquitin_2"/>
    <property type="match status" value="1"/>
</dbReference>
<dbReference type="OMA" id="DQYEQRT"/>
<sequence>MSSGVVNVFVVSPDTRSERRLELHTTIGQLKGKLELITGIPVANQSISLLNSDSDPTIIAQLSDDSKPLGFYGVRSLQVLKVDDLDPSTSFTGQLTDTSQVDKFELTEAEYAARPDTVLAYKQRHQVGRFAPQDEAKIQPTPEIKIPVGSRCEVESSEPGFSKRGTVRFAGLTKFGSGDGIWVGVEYDEPFGKNDGSVQGERYFECRPKYGVFVRPEKVKVGDFPPEEIDLDEEM</sequence>
<dbReference type="GO" id="GO:0007021">
    <property type="term" value="P:tubulin complex assembly"/>
    <property type="evidence" value="ECO:0007669"/>
    <property type="project" value="InterPro"/>
</dbReference>
<dbReference type="InterPro" id="IPR029071">
    <property type="entry name" value="Ubiquitin-like_domsf"/>
</dbReference>
<dbReference type="STRING" id="47428.A0A284RYC4"/>
<dbReference type="SUPFAM" id="SSF74924">
    <property type="entry name" value="Cap-Gly domain"/>
    <property type="match status" value="1"/>
</dbReference>
<keyword evidence="7" id="KW-1185">Reference proteome</keyword>
<evidence type="ECO:0000256" key="1">
    <source>
        <dbReference type="ARBA" id="ARBA00004496"/>
    </source>
</evidence>
<keyword evidence="3" id="KW-0143">Chaperone</keyword>
<dbReference type="Gene3D" id="2.30.30.190">
    <property type="entry name" value="CAP Gly-rich-like domain"/>
    <property type="match status" value="1"/>
</dbReference>
<dbReference type="InterPro" id="IPR000626">
    <property type="entry name" value="Ubiquitin-like_dom"/>
</dbReference>
<dbReference type="GO" id="GO:0043014">
    <property type="term" value="F:alpha-tubulin binding"/>
    <property type="evidence" value="ECO:0007669"/>
    <property type="project" value="InterPro"/>
</dbReference>
<evidence type="ECO:0000259" key="5">
    <source>
        <dbReference type="PROSITE" id="PS50245"/>
    </source>
</evidence>
<dbReference type="GO" id="GO:0031122">
    <property type="term" value="P:cytoplasmic microtubule organization"/>
    <property type="evidence" value="ECO:0007669"/>
    <property type="project" value="TreeGrafter"/>
</dbReference>
<accession>A0A284RYC4</accession>
<dbReference type="PROSITE" id="PS50245">
    <property type="entry name" value="CAP_GLY_2"/>
    <property type="match status" value="1"/>
</dbReference>
<evidence type="ECO:0000256" key="4">
    <source>
        <dbReference type="ARBA" id="ARBA00025779"/>
    </source>
</evidence>
<dbReference type="Proteomes" id="UP000219338">
    <property type="component" value="Unassembled WGS sequence"/>
</dbReference>
<dbReference type="FunFam" id="2.30.30.190:FF:000013">
    <property type="entry name" value="Tubulin-folding cofactor B"/>
    <property type="match status" value="1"/>
</dbReference>
<evidence type="ECO:0000313" key="7">
    <source>
        <dbReference type="Proteomes" id="UP000219338"/>
    </source>
</evidence>
<dbReference type="AlphaFoldDB" id="A0A284RYC4"/>
<name>A0A284RYC4_ARMOS</name>
<gene>
    <name evidence="6" type="ORF">ARMOST_17203</name>
</gene>
<organism evidence="6 7">
    <name type="scientific">Armillaria ostoyae</name>
    <name type="common">Armillaria root rot fungus</name>
    <dbReference type="NCBI Taxonomy" id="47428"/>
    <lineage>
        <taxon>Eukaryota</taxon>
        <taxon>Fungi</taxon>
        <taxon>Dikarya</taxon>
        <taxon>Basidiomycota</taxon>
        <taxon>Agaricomycotina</taxon>
        <taxon>Agaricomycetes</taxon>
        <taxon>Agaricomycetidae</taxon>
        <taxon>Agaricales</taxon>
        <taxon>Marasmiineae</taxon>
        <taxon>Physalacriaceae</taxon>
        <taxon>Armillaria</taxon>
    </lineage>
</organism>
<dbReference type="GO" id="GO:0051010">
    <property type="term" value="F:microtubule plus-end binding"/>
    <property type="evidence" value="ECO:0007669"/>
    <property type="project" value="TreeGrafter"/>
</dbReference>
<feature type="domain" description="CAP-Gly" evidence="5">
    <location>
        <begin position="173"/>
        <end position="215"/>
    </location>
</feature>
<dbReference type="GO" id="GO:0035371">
    <property type="term" value="C:microtubule plus-end"/>
    <property type="evidence" value="ECO:0007669"/>
    <property type="project" value="TreeGrafter"/>
</dbReference>
<evidence type="ECO:0000256" key="2">
    <source>
        <dbReference type="ARBA" id="ARBA00022490"/>
    </source>
</evidence>
<proteinExistence type="inferred from homology"/>
<dbReference type="SUPFAM" id="SSF54236">
    <property type="entry name" value="Ubiquitin-like"/>
    <property type="match status" value="1"/>
</dbReference>
<dbReference type="PANTHER" id="PTHR18916">
    <property type="entry name" value="DYNACTIN 1-RELATED MICROTUBULE-BINDING"/>
    <property type="match status" value="1"/>
</dbReference>
<dbReference type="OrthoDB" id="5295208at2759"/>
<comment type="subcellular location">
    <subcellularLocation>
        <location evidence="1">Cytoplasm</location>
    </subcellularLocation>
</comment>
<keyword evidence="2" id="KW-0963">Cytoplasm</keyword>
<dbReference type="GO" id="GO:0005829">
    <property type="term" value="C:cytosol"/>
    <property type="evidence" value="ECO:0007669"/>
    <property type="project" value="UniProtKB-ARBA"/>
</dbReference>
<comment type="similarity">
    <text evidence="4">Belongs to the TBCB family.</text>
</comment>
<reference evidence="7" key="1">
    <citation type="journal article" date="2017" name="Nat. Ecol. Evol.">
        <title>Genome expansion and lineage-specific genetic innovations in the forest pathogenic fungi Armillaria.</title>
        <authorList>
            <person name="Sipos G."/>
            <person name="Prasanna A.N."/>
            <person name="Walter M.C."/>
            <person name="O'Connor E."/>
            <person name="Balint B."/>
            <person name="Krizsan K."/>
            <person name="Kiss B."/>
            <person name="Hess J."/>
            <person name="Varga T."/>
            <person name="Slot J."/>
            <person name="Riley R."/>
            <person name="Boka B."/>
            <person name="Rigling D."/>
            <person name="Barry K."/>
            <person name="Lee J."/>
            <person name="Mihaltcheva S."/>
            <person name="LaButti K."/>
            <person name="Lipzen A."/>
            <person name="Waldron R."/>
            <person name="Moloney N.M."/>
            <person name="Sperisen C."/>
            <person name="Kredics L."/>
            <person name="Vagvoelgyi C."/>
            <person name="Patrignani A."/>
            <person name="Fitzpatrick D."/>
            <person name="Nagy I."/>
            <person name="Doyle S."/>
            <person name="Anderson J.B."/>
            <person name="Grigoriev I.V."/>
            <person name="Gueldener U."/>
            <person name="Muensterkoetter M."/>
            <person name="Nagy L.G."/>
        </authorList>
    </citation>
    <scope>NUCLEOTIDE SEQUENCE [LARGE SCALE GENOMIC DNA]</scope>
    <source>
        <strain evidence="7">C18/9</strain>
    </source>
</reference>
<dbReference type="InterPro" id="IPR045172">
    <property type="entry name" value="TBCB_Ubl"/>
</dbReference>